<evidence type="ECO:0000256" key="12">
    <source>
        <dbReference type="SAM" id="MobiDB-lite"/>
    </source>
</evidence>
<dbReference type="Gene3D" id="2.40.30.10">
    <property type="entry name" value="Translation factors"/>
    <property type="match status" value="2"/>
</dbReference>
<evidence type="ECO:0000256" key="7">
    <source>
        <dbReference type="ARBA" id="ARBA00022917"/>
    </source>
</evidence>
<name>A0A918YKR3_9ACTN</name>
<feature type="binding site" evidence="10">
    <location>
        <begin position="583"/>
        <end position="587"/>
    </location>
    <ligand>
        <name>GTP</name>
        <dbReference type="ChEBI" id="CHEBI:37565"/>
    </ligand>
</feature>
<comment type="caution">
    <text evidence="14">The sequence shown here is derived from an EMBL/GenBank/DDBJ whole genome shotgun (WGS) entry which is preliminary data.</text>
</comment>
<feature type="compositionally biased region" description="Low complexity" evidence="12">
    <location>
        <begin position="133"/>
        <end position="168"/>
    </location>
</feature>
<dbReference type="PROSITE" id="PS51722">
    <property type="entry name" value="G_TR_2"/>
    <property type="match status" value="1"/>
</dbReference>
<protein>
    <recommendedName>
        <fullName evidence="3 10">Translation initiation factor IF-2</fullName>
    </recommendedName>
</protein>
<dbReference type="CDD" id="cd01887">
    <property type="entry name" value="IF2_eIF5B"/>
    <property type="match status" value="1"/>
</dbReference>
<dbReference type="EMBL" id="BMVG01000014">
    <property type="protein sequence ID" value="GHE07488.1"/>
    <property type="molecule type" value="Genomic_DNA"/>
</dbReference>
<feature type="compositionally biased region" description="Pro residues" evidence="12">
    <location>
        <begin position="109"/>
        <end position="132"/>
    </location>
</feature>
<dbReference type="FunFam" id="3.40.50.10050:FF:000001">
    <property type="entry name" value="Translation initiation factor IF-2"/>
    <property type="match status" value="1"/>
</dbReference>
<dbReference type="NCBIfam" id="TIGR00231">
    <property type="entry name" value="small_GTP"/>
    <property type="match status" value="1"/>
</dbReference>
<evidence type="ECO:0000259" key="13">
    <source>
        <dbReference type="PROSITE" id="PS51722"/>
    </source>
</evidence>
<accession>A0A918YKR3</accession>
<evidence type="ECO:0000256" key="11">
    <source>
        <dbReference type="RuleBase" id="RU000644"/>
    </source>
</evidence>
<feature type="binding site" evidence="10">
    <location>
        <begin position="533"/>
        <end position="540"/>
    </location>
    <ligand>
        <name>GTP</name>
        <dbReference type="ChEBI" id="CHEBI:37565"/>
    </ligand>
</feature>
<feature type="domain" description="Tr-type G" evidence="13">
    <location>
        <begin position="524"/>
        <end position="696"/>
    </location>
</feature>
<dbReference type="GO" id="GO:0003743">
    <property type="term" value="F:translation initiation factor activity"/>
    <property type="evidence" value="ECO:0007669"/>
    <property type="project" value="UniProtKB-UniRule"/>
</dbReference>
<feature type="compositionally biased region" description="Basic residues" evidence="12">
    <location>
        <begin position="403"/>
        <end position="412"/>
    </location>
</feature>
<dbReference type="InterPro" id="IPR027417">
    <property type="entry name" value="P-loop_NTPase"/>
</dbReference>
<comment type="similarity">
    <text evidence="2 10 11">Belongs to the TRAFAC class translation factor GTPase superfamily. Classic translation factor GTPase family. IF-2 subfamily.</text>
</comment>
<keyword evidence="15" id="KW-1185">Reference proteome</keyword>
<dbReference type="FunFam" id="2.40.30.10:FF:000007">
    <property type="entry name" value="Translation initiation factor IF-2"/>
    <property type="match status" value="1"/>
</dbReference>
<dbReference type="GO" id="GO:0005525">
    <property type="term" value="F:GTP binding"/>
    <property type="evidence" value="ECO:0007669"/>
    <property type="project" value="UniProtKB-KW"/>
</dbReference>
<dbReference type="Pfam" id="PF11987">
    <property type="entry name" value="IF-2"/>
    <property type="match status" value="1"/>
</dbReference>
<dbReference type="Pfam" id="PF00009">
    <property type="entry name" value="GTP_EFTU"/>
    <property type="match status" value="1"/>
</dbReference>
<dbReference type="InterPro" id="IPR036925">
    <property type="entry name" value="TIF_IF2_dom3_sf"/>
</dbReference>
<dbReference type="CDD" id="cd03702">
    <property type="entry name" value="IF2_mtIF2_II"/>
    <property type="match status" value="1"/>
</dbReference>
<evidence type="ECO:0000256" key="4">
    <source>
        <dbReference type="ARBA" id="ARBA00022490"/>
    </source>
</evidence>
<dbReference type="Gene3D" id="1.10.10.2480">
    <property type="match status" value="1"/>
</dbReference>
<feature type="region of interest" description="Disordered" evidence="12">
    <location>
        <begin position="48"/>
        <end position="419"/>
    </location>
</feature>
<dbReference type="InterPro" id="IPR006847">
    <property type="entry name" value="IF2_N"/>
</dbReference>
<keyword evidence="5 10" id="KW-0396">Initiation factor</keyword>
<dbReference type="GO" id="GO:0005829">
    <property type="term" value="C:cytosol"/>
    <property type="evidence" value="ECO:0007669"/>
    <property type="project" value="TreeGrafter"/>
</dbReference>
<dbReference type="RefSeq" id="WP_189956100.1">
    <property type="nucleotide sequence ID" value="NZ_BMVG01000014.1"/>
</dbReference>
<evidence type="ECO:0000313" key="15">
    <source>
        <dbReference type="Proteomes" id="UP000655443"/>
    </source>
</evidence>
<dbReference type="InterPro" id="IPR005225">
    <property type="entry name" value="Small_GTP-bd"/>
</dbReference>
<evidence type="ECO:0000256" key="2">
    <source>
        <dbReference type="ARBA" id="ARBA00007733"/>
    </source>
</evidence>
<feature type="compositionally biased region" description="Gly residues" evidence="12">
    <location>
        <begin position="188"/>
        <end position="200"/>
    </location>
</feature>
<evidence type="ECO:0000256" key="8">
    <source>
        <dbReference type="ARBA" id="ARBA00023134"/>
    </source>
</evidence>
<keyword evidence="4 10" id="KW-0963">Cytoplasm</keyword>
<evidence type="ECO:0000256" key="3">
    <source>
        <dbReference type="ARBA" id="ARBA00020675"/>
    </source>
</evidence>
<dbReference type="InterPro" id="IPR009000">
    <property type="entry name" value="Transl_B-barrel_sf"/>
</dbReference>
<feature type="compositionally biased region" description="Pro residues" evidence="12">
    <location>
        <begin position="228"/>
        <end position="240"/>
    </location>
</feature>
<dbReference type="Pfam" id="PF04760">
    <property type="entry name" value="IF2_N"/>
    <property type="match status" value="2"/>
</dbReference>
<dbReference type="CDD" id="cd03692">
    <property type="entry name" value="mtIF2_IVc"/>
    <property type="match status" value="1"/>
</dbReference>
<evidence type="ECO:0000256" key="10">
    <source>
        <dbReference type="HAMAP-Rule" id="MF_00100"/>
    </source>
</evidence>
<dbReference type="PANTHER" id="PTHR43381:SF5">
    <property type="entry name" value="TR-TYPE G DOMAIN-CONTAINING PROTEIN"/>
    <property type="match status" value="1"/>
</dbReference>
<reference evidence="14" key="2">
    <citation type="submission" date="2020-09" db="EMBL/GenBank/DDBJ databases">
        <authorList>
            <person name="Sun Q."/>
            <person name="Ohkuma M."/>
        </authorList>
    </citation>
    <scope>NUCLEOTIDE SEQUENCE</scope>
    <source>
        <strain evidence="14">JCM 4714</strain>
    </source>
</reference>
<dbReference type="SUPFAM" id="SSF50447">
    <property type="entry name" value="Translation proteins"/>
    <property type="match status" value="2"/>
</dbReference>
<gene>
    <name evidence="10" type="primary">infB</name>
    <name evidence="14" type="ORF">GCM10010339_52420</name>
</gene>
<keyword evidence="6 10" id="KW-0547">Nucleotide-binding</keyword>
<sequence length="1031" mass="105029">MAKVRVYELAKEFGVESKVVMAKLQELGEFVRSASSTIEAPVVRKLTDAFQGGGNGKSAGKPAPRKASPKPAAPSPAQAARPAAPKPAAPKPPTAPAAPQPAASSAPSAPAPAAPGPRPVPGPKPAPRPAPAAPEFTAPPAAPAAQAPQAPAAQGQAPQGPRPGARPGAPKPGGRPGGSGQGQAARPGQGGARPGQGGSRPGARPAGPRPGNNPFTSGGSTGMARPQAPRPQGGPRPGPGGPGGGPRPQAPGAQGGGPRPQGPGGSRPSPAGMPRPQGGGPRPGPAGPRPNPGMMPQRPAAGPRPGGGGPGGRGPSGGGRPGGGGGRPGGGGFAGRPGGGGGGGGFAGRPGGPGGGGGGFAGRPGGPGGGGGGGRPGFGGRPGGPGGRGGTQGAFGRPGGPARRGRKSKRQRRQEYEAMQAPSVGGVMLPRGNGETIRLSRGASLTDFAEKINANPASLVAVMMNLGEMVTATQSVSDETLQLLAGEMNYAVQIVSPEEEDRELLESFDIEFGEDEGGDEDLVVRPPVVTVMGHVDHGKTRLLDAIRKTNVIAGEAGGITQHIGAYQVSTQVNDEDRAITFIDTPGHEAFTAMRARGARSTDIAILVVAANDGVMPQTVEALNHAKAADVPIVVAVNKIDVEGADPTKVRGQLTEYGLVAEEYGGDTMFVDISAKQGLHIDSLLEAVVLTADASLDLRANPAQDAQGISIESRLDRGRGAVATVLVQRGTLRVGDTMVVGDAYGRVRAMLDDNGNNVAEAGPSTPVQVLGLTNVPGAGDNFLVVDEDRTARQIAEKRAARERNAAFAKRTRRVSLEDLDKVLKAGEVQQLNLIIKGDASGSVEALESSLLQLDVGEEVDIRVLHRGVGAVTESDIDLAMGSDAIVIGFNVRAAGRAAQMAEREGVDVRYYSVIYQAIEEIEAALKGMLKPEYEEVELGTAEIREVFKSSKLGNIAGVLIRSGEVKRNTKARLVRDGKVIAENLNIEGLRRFKDDVTEIREGYEGGINLGNFNDIKVDDVIATYEMREKPRA</sequence>
<evidence type="ECO:0000256" key="5">
    <source>
        <dbReference type="ARBA" id="ARBA00022540"/>
    </source>
</evidence>
<dbReference type="SUPFAM" id="SSF52540">
    <property type="entry name" value="P-loop containing nucleoside triphosphate hydrolases"/>
    <property type="match status" value="1"/>
</dbReference>
<dbReference type="PROSITE" id="PS01176">
    <property type="entry name" value="IF2"/>
    <property type="match status" value="1"/>
</dbReference>
<dbReference type="Gene3D" id="3.40.50.300">
    <property type="entry name" value="P-loop containing nucleotide triphosphate hydrolases"/>
    <property type="match status" value="1"/>
</dbReference>
<dbReference type="InterPro" id="IPR053905">
    <property type="entry name" value="EF-G-like_DII"/>
</dbReference>
<feature type="compositionally biased region" description="Pro residues" evidence="12">
    <location>
        <begin position="282"/>
        <end position="293"/>
    </location>
</feature>
<feature type="compositionally biased region" description="Low complexity" evidence="12">
    <location>
        <begin position="294"/>
        <end position="303"/>
    </location>
</feature>
<evidence type="ECO:0000256" key="9">
    <source>
        <dbReference type="ARBA" id="ARBA00025162"/>
    </source>
</evidence>
<dbReference type="InterPro" id="IPR044145">
    <property type="entry name" value="IF2_II"/>
</dbReference>
<dbReference type="SUPFAM" id="SSF52156">
    <property type="entry name" value="Initiation factor IF2/eIF5b, domain 3"/>
    <property type="match status" value="1"/>
</dbReference>
<dbReference type="FunFam" id="2.40.30.10:FF:000008">
    <property type="entry name" value="Translation initiation factor IF-2"/>
    <property type="match status" value="1"/>
</dbReference>
<keyword evidence="7 10" id="KW-0648">Protein biosynthesis</keyword>
<dbReference type="Proteomes" id="UP000655443">
    <property type="component" value="Unassembled WGS sequence"/>
</dbReference>
<evidence type="ECO:0000256" key="1">
    <source>
        <dbReference type="ARBA" id="ARBA00004496"/>
    </source>
</evidence>
<feature type="compositionally biased region" description="Low complexity" evidence="12">
    <location>
        <begin position="266"/>
        <end position="276"/>
    </location>
</feature>
<dbReference type="HAMAP" id="MF_00100_B">
    <property type="entry name" value="IF_2_B"/>
    <property type="match status" value="1"/>
</dbReference>
<dbReference type="Pfam" id="PF22042">
    <property type="entry name" value="EF-G_D2"/>
    <property type="match status" value="1"/>
</dbReference>
<feature type="compositionally biased region" description="Pro residues" evidence="12">
    <location>
        <begin position="84"/>
        <end position="99"/>
    </location>
</feature>
<comment type="function">
    <text evidence="9 10 11">One of the essential components for the initiation of protein synthesis. Protects formylmethionyl-tRNA from spontaneous hydrolysis and promotes its binding to the 30S ribosomal subunits. Also involved in the hydrolysis of GTP during the formation of the 70S ribosomal complex.</text>
</comment>
<dbReference type="GO" id="GO:0003924">
    <property type="term" value="F:GTPase activity"/>
    <property type="evidence" value="ECO:0007669"/>
    <property type="project" value="UniProtKB-UniRule"/>
</dbReference>
<feature type="binding site" evidence="10">
    <location>
        <begin position="637"/>
        <end position="640"/>
    </location>
    <ligand>
        <name>GTP</name>
        <dbReference type="ChEBI" id="CHEBI:37565"/>
    </ligand>
</feature>
<feature type="compositionally biased region" description="Low complexity" evidence="12">
    <location>
        <begin position="201"/>
        <end position="210"/>
    </location>
</feature>
<feature type="compositionally biased region" description="Gly residues" evidence="12">
    <location>
        <begin position="304"/>
        <end position="399"/>
    </location>
</feature>
<keyword evidence="8 10" id="KW-0342">GTP-binding</keyword>
<dbReference type="NCBIfam" id="TIGR00487">
    <property type="entry name" value="IF-2"/>
    <property type="match status" value="1"/>
</dbReference>
<dbReference type="InterPro" id="IPR015760">
    <property type="entry name" value="TIF_IF2"/>
</dbReference>
<evidence type="ECO:0000313" key="14">
    <source>
        <dbReference type="EMBL" id="GHE07488.1"/>
    </source>
</evidence>
<comment type="caution">
    <text evidence="10">Lacks conserved residue(s) required for the propagation of feature annotation.</text>
</comment>
<organism evidence="14 15">
    <name type="scientific">Streptomyces alanosinicus</name>
    <dbReference type="NCBI Taxonomy" id="68171"/>
    <lineage>
        <taxon>Bacteria</taxon>
        <taxon>Bacillati</taxon>
        <taxon>Actinomycetota</taxon>
        <taxon>Actinomycetes</taxon>
        <taxon>Kitasatosporales</taxon>
        <taxon>Streptomycetaceae</taxon>
        <taxon>Streptomyces</taxon>
    </lineage>
</organism>
<comment type="subcellular location">
    <subcellularLocation>
        <location evidence="1 10">Cytoplasm</location>
    </subcellularLocation>
</comment>
<dbReference type="InterPro" id="IPR000178">
    <property type="entry name" value="TF_IF2_bacterial-like"/>
</dbReference>
<reference evidence="14" key="1">
    <citation type="journal article" date="2014" name="Int. J. Syst. Evol. Microbiol.">
        <title>Complete genome sequence of Corynebacterium casei LMG S-19264T (=DSM 44701T), isolated from a smear-ripened cheese.</title>
        <authorList>
            <consortium name="US DOE Joint Genome Institute (JGI-PGF)"/>
            <person name="Walter F."/>
            <person name="Albersmeier A."/>
            <person name="Kalinowski J."/>
            <person name="Ruckert C."/>
        </authorList>
    </citation>
    <scope>NUCLEOTIDE SEQUENCE</scope>
    <source>
        <strain evidence="14">JCM 4714</strain>
    </source>
</reference>
<evidence type="ECO:0000256" key="6">
    <source>
        <dbReference type="ARBA" id="ARBA00022741"/>
    </source>
</evidence>
<proteinExistence type="inferred from homology"/>
<feature type="compositionally biased region" description="Low complexity" evidence="12">
    <location>
        <begin position="69"/>
        <end position="83"/>
    </location>
</feature>
<dbReference type="PRINTS" id="PR00315">
    <property type="entry name" value="ELONGATNFCT"/>
</dbReference>
<dbReference type="PANTHER" id="PTHR43381">
    <property type="entry name" value="TRANSLATION INITIATION FACTOR IF-2-RELATED"/>
    <property type="match status" value="1"/>
</dbReference>
<dbReference type="FunFam" id="3.40.50.300:FF:000019">
    <property type="entry name" value="Translation initiation factor IF-2"/>
    <property type="match status" value="1"/>
</dbReference>
<dbReference type="InterPro" id="IPR000795">
    <property type="entry name" value="T_Tr_GTP-bd_dom"/>
</dbReference>
<dbReference type="Gene3D" id="3.40.50.10050">
    <property type="entry name" value="Translation initiation factor IF- 2, domain 3"/>
    <property type="match status" value="1"/>
</dbReference>
<feature type="compositionally biased region" description="Gly residues" evidence="12">
    <location>
        <begin position="253"/>
        <end position="265"/>
    </location>
</feature>
<dbReference type="FunFam" id="1.10.10.2480:FF:000003">
    <property type="entry name" value="Translation initiation factor IF-2"/>
    <property type="match status" value="1"/>
</dbReference>
<dbReference type="InterPro" id="IPR023115">
    <property type="entry name" value="TIF_IF2_dom3"/>
</dbReference>
<dbReference type="AlphaFoldDB" id="A0A918YKR3"/>